<keyword evidence="4" id="KW-0132">Cell division</keyword>
<evidence type="ECO:0000259" key="17">
    <source>
        <dbReference type="PROSITE" id="PS50067"/>
    </source>
</evidence>
<dbReference type="FunFam" id="3.40.850.10:FF:000035">
    <property type="entry name" value="Kinesin-like protein KIF11"/>
    <property type="match status" value="1"/>
</dbReference>
<evidence type="ECO:0000256" key="10">
    <source>
        <dbReference type="ARBA" id="ARBA00023175"/>
    </source>
</evidence>
<feature type="compositionally biased region" description="Polar residues" evidence="16">
    <location>
        <begin position="1002"/>
        <end position="1024"/>
    </location>
</feature>
<keyword evidence="8 14" id="KW-0067">ATP-binding</keyword>
<name>A0A9Q0YMS2_HOLLE</name>
<keyword evidence="2" id="KW-0963">Cytoplasm</keyword>
<evidence type="ECO:0000256" key="14">
    <source>
        <dbReference type="PROSITE-ProRule" id="PRU00283"/>
    </source>
</evidence>
<dbReference type="GO" id="GO:0007018">
    <property type="term" value="P:microtubule-based movement"/>
    <property type="evidence" value="ECO:0007669"/>
    <property type="project" value="InterPro"/>
</dbReference>
<feature type="compositionally biased region" description="Basic residues" evidence="16">
    <location>
        <begin position="1037"/>
        <end position="1046"/>
    </location>
</feature>
<dbReference type="GO" id="GO:0051231">
    <property type="term" value="P:spindle elongation"/>
    <property type="evidence" value="ECO:0007669"/>
    <property type="project" value="TreeGrafter"/>
</dbReference>
<dbReference type="PANTHER" id="PTHR47970">
    <property type="entry name" value="KINESIN-LIKE PROTEIN KIF11"/>
    <property type="match status" value="1"/>
</dbReference>
<evidence type="ECO:0000256" key="2">
    <source>
        <dbReference type="ARBA" id="ARBA00022490"/>
    </source>
</evidence>
<keyword evidence="3" id="KW-0597">Phosphoprotein</keyword>
<keyword evidence="6 14" id="KW-0547">Nucleotide-binding</keyword>
<feature type="coiled-coil region" evidence="15">
    <location>
        <begin position="357"/>
        <end position="384"/>
    </location>
</feature>
<evidence type="ECO:0000256" key="1">
    <source>
        <dbReference type="ARBA" id="ARBA00004647"/>
    </source>
</evidence>
<evidence type="ECO:0000256" key="13">
    <source>
        <dbReference type="ARBA" id="ARBA00034704"/>
    </source>
</evidence>
<comment type="caution">
    <text evidence="18">The sequence shown here is derived from an EMBL/GenBank/DDBJ whole genome shotgun (WGS) entry which is preliminary data.</text>
</comment>
<dbReference type="GO" id="GO:0005876">
    <property type="term" value="C:spindle microtubule"/>
    <property type="evidence" value="ECO:0007669"/>
    <property type="project" value="TreeGrafter"/>
</dbReference>
<keyword evidence="7" id="KW-0498">Mitosis</keyword>
<comment type="similarity">
    <text evidence="13">Belongs to the TRAFAC class myosin-kinesin ATPase superfamily. Kinesin family. KIN-5/BimC subfamily.</text>
</comment>
<dbReference type="PANTHER" id="PTHR47970:SF12">
    <property type="entry name" value="KINESIN FAMILY MEMBER 11"/>
    <property type="match status" value="1"/>
</dbReference>
<evidence type="ECO:0000313" key="19">
    <source>
        <dbReference type="Proteomes" id="UP001152320"/>
    </source>
</evidence>
<keyword evidence="12" id="KW-0131">Cell cycle</keyword>
<keyword evidence="10 14" id="KW-0505">Motor protein</keyword>
<organism evidence="18 19">
    <name type="scientific">Holothuria leucospilota</name>
    <name type="common">Black long sea cucumber</name>
    <name type="synonym">Mertensiothuria leucospilota</name>
    <dbReference type="NCBI Taxonomy" id="206669"/>
    <lineage>
        <taxon>Eukaryota</taxon>
        <taxon>Metazoa</taxon>
        <taxon>Echinodermata</taxon>
        <taxon>Eleutherozoa</taxon>
        <taxon>Echinozoa</taxon>
        <taxon>Holothuroidea</taxon>
        <taxon>Aspidochirotacea</taxon>
        <taxon>Aspidochirotida</taxon>
        <taxon>Holothuriidae</taxon>
        <taxon>Holothuria</taxon>
    </lineage>
</organism>
<evidence type="ECO:0000256" key="12">
    <source>
        <dbReference type="ARBA" id="ARBA00023306"/>
    </source>
</evidence>
<evidence type="ECO:0000256" key="9">
    <source>
        <dbReference type="ARBA" id="ARBA00023054"/>
    </source>
</evidence>
<dbReference type="InterPro" id="IPR036961">
    <property type="entry name" value="Kinesin_motor_dom_sf"/>
</dbReference>
<dbReference type="OrthoDB" id="3176171at2759"/>
<feature type="region of interest" description="Disordered" evidence="16">
    <location>
        <begin position="990"/>
        <end position="1071"/>
    </location>
</feature>
<keyword evidence="5" id="KW-0493">Microtubule</keyword>
<dbReference type="InterPro" id="IPR047241">
    <property type="entry name" value="KIF11-like_kin_motor_dom"/>
</dbReference>
<dbReference type="PRINTS" id="PR00380">
    <property type="entry name" value="KINESINHEAVY"/>
</dbReference>
<dbReference type="InterPro" id="IPR025901">
    <property type="entry name" value="Kinesin-assoc_MT-bd_dom"/>
</dbReference>
<feature type="domain" description="Kinesin motor" evidence="17">
    <location>
        <begin position="12"/>
        <end position="348"/>
    </location>
</feature>
<keyword evidence="19" id="KW-1185">Reference proteome</keyword>
<dbReference type="GO" id="GO:0005634">
    <property type="term" value="C:nucleus"/>
    <property type="evidence" value="ECO:0007669"/>
    <property type="project" value="TreeGrafter"/>
</dbReference>
<dbReference type="AlphaFoldDB" id="A0A9Q0YMS2"/>
<dbReference type="Pfam" id="PF13931">
    <property type="entry name" value="Microtub_bind"/>
    <property type="match status" value="1"/>
</dbReference>
<protein>
    <submittedName>
        <fullName evidence="18">Kinesin-like protein KIF11</fullName>
    </submittedName>
</protein>
<evidence type="ECO:0000256" key="3">
    <source>
        <dbReference type="ARBA" id="ARBA00022553"/>
    </source>
</evidence>
<feature type="coiled-coil region" evidence="15">
    <location>
        <begin position="694"/>
        <end position="732"/>
    </location>
</feature>
<feature type="binding site" evidence="14">
    <location>
        <begin position="95"/>
        <end position="102"/>
    </location>
    <ligand>
        <name>ATP</name>
        <dbReference type="ChEBI" id="CHEBI:30616"/>
    </ligand>
</feature>
<dbReference type="GO" id="GO:0008017">
    <property type="term" value="F:microtubule binding"/>
    <property type="evidence" value="ECO:0007669"/>
    <property type="project" value="InterPro"/>
</dbReference>
<dbReference type="GO" id="GO:0072686">
    <property type="term" value="C:mitotic spindle"/>
    <property type="evidence" value="ECO:0007669"/>
    <property type="project" value="TreeGrafter"/>
</dbReference>
<reference evidence="18" key="1">
    <citation type="submission" date="2021-10" db="EMBL/GenBank/DDBJ databases">
        <title>Tropical sea cucumber genome reveals ecological adaptation and Cuvierian tubules defense mechanism.</title>
        <authorList>
            <person name="Chen T."/>
        </authorList>
    </citation>
    <scope>NUCLEOTIDE SEQUENCE</scope>
    <source>
        <strain evidence="18">Nanhai2018</strain>
        <tissue evidence="18">Muscle</tissue>
    </source>
</reference>
<proteinExistence type="inferred from homology"/>
<dbReference type="GO" id="GO:0008574">
    <property type="term" value="F:plus-end-directed microtubule motor activity"/>
    <property type="evidence" value="ECO:0007669"/>
    <property type="project" value="TreeGrafter"/>
</dbReference>
<dbReference type="GO" id="GO:0000922">
    <property type="term" value="C:spindle pole"/>
    <property type="evidence" value="ECO:0007669"/>
    <property type="project" value="UniProtKB-SubCell"/>
</dbReference>
<dbReference type="Gene3D" id="3.40.850.10">
    <property type="entry name" value="Kinesin motor domain"/>
    <property type="match status" value="1"/>
</dbReference>
<gene>
    <name evidence="18" type="ORF">HOLleu_32879</name>
</gene>
<dbReference type="SUPFAM" id="SSF52540">
    <property type="entry name" value="P-loop containing nucleoside triphosphate hydrolases"/>
    <property type="match status" value="1"/>
</dbReference>
<evidence type="ECO:0000256" key="15">
    <source>
        <dbReference type="SAM" id="Coils"/>
    </source>
</evidence>
<comment type="subcellular location">
    <subcellularLocation>
        <location evidence="1">Cytoplasm</location>
        <location evidence="1">Cytoskeleton</location>
        <location evidence="1">Spindle pole</location>
    </subcellularLocation>
</comment>
<keyword evidence="9 15" id="KW-0175">Coiled coil</keyword>
<evidence type="ECO:0000256" key="8">
    <source>
        <dbReference type="ARBA" id="ARBA00022840"/>
    </source>
</evidence>
<sequence length="1071" mass="122595">MVKNLKPPQESHIQVVLRCRPLNEAERKHGSYRIVDTNMPKKEVTVELEKHQKKTYTFDKVFGPKAKQIELYKSVVVPILDEVLMGYNCTVFAYGQTGTGKTFTMEGERTPDENLSWEEDPLAGIIPRAMHQIFEKLREQNVEFSVRVSFLELYNEELFDLLTSQDDTQRLRIFEDSARKGSVVIQGLEEVVVHNKDEVYSILERGAAKRQTAATLMNAHSSRSHSVFSVTIHIKENNIDGEELLKTGKLNMVDLAGSENIGRSGAVDKRAREAGNINQSLLTLGRVITALVEHAPHIPYRESKLTRLLQDSLGGRTKTSIIATISPSSCNAEETLSTLDYAHRAKNITNRPEVNQKLTKKALIKEYTEEIERLRRDLVAAREKNGIYISEENFRSMENKLAAQDGHLKDYLDKIATLEDEIRKVNGLFDETKMELEERTEQLQVTTKQLEETTDTLVVTEKNLKDTTQDRDEQKHLVQKHVETEVILTGEAKQIMNAADKSTSDVHGLHAKLDRKKKVESVNKNAQQLFQEDMTQYVEKMKELQTHNCNLQVSLCENLKDSFHSSIAKHCSEVSEVQTALCRMVEQVKEKTEDMKNAMETDKLKRNDMLTDLKNNATTFQQEQSNLMNTFMSNELLPTLQQQQEKLDELNGTVSAWQQQISQWTDSQKTLVEGYLQGNSSQYETLISMVDTFIREHAAHLDTHQAEVEEMLEEEQRKEEALMETLTSMLNDFHQKRQSWRKKKHGELASTVAVKKERAGNFQKAMHKYHEDVQKKDESLAAQFVEGQDILLERCQEHMTKTCTFVNHVEIGRTTTKKVTQDLTDRLSSSQRQHATDLANRVNVQISVMDGLLENQQEQIDNIVHKVTEDQMAVAETVSSQLSKKKEQVDCWIETVNEYSSIASDSSKTQLSTISKVDDRMSRFLQQDIQEDVPTGTTPQRRDFTYPRTLEATEPHDILLRKFRMEQKLEEAIHVPLPDMSEEISVKVEVTDPPKQEEPSVTEPTCQDETLDSTDSSETLQSDTQEMEESKENFIAPRRKAVKTNRKRDGSKNRTPKTKSRLPLRSANTPV</sequence>
<dbReference type="Pfam" id="PF00225">
    <property type="entry name" value="Kinesin"/>
    <property type="match status" value="1"/>
</dbReference>
<dbReference type="PROSITE" id="PS50067">
    <property type="entry name" value="KINESIN_MOTOR_2"/>
    <property type="match status" value="1"/>
</dbReference>
<dbReference type="GO" id="GO:0005524">
    <property type="term" value="F:ATP binding"/>
    <property type="evidence" value="ECO:0007669"/>
    <property type="project" value="UniProtKB-UniRule"/>
</dbReference>
<evidence type="ECO:0000256" key="7">
    <source>
        <dbReference type="ARBA" id="ARBA00022776"/>
    </source>
</evidence>
<evidence type="ECO:0000256" key="6">
    <source>
        <dbReference type="ARBA" id="ARBA00022741"/>
    </source>
</evidence>
<dbReference type="InterPro" id="IPR027417">
    <property type="entry name" value="P-loop_NTPase"/>
</dbReference>
<dbReference type="SMART" id="SM00129">
    <property type="entry name" value="KISc"/>
    <property type="match status" value="1"/>
</dbReference>
<evidence type="ECO:0000256" key="4">
    <source>
        <dbReference type="ARBA" id="ARBA00022618"/>
    </source>
</evidence>
<dbReference type="PROSITE" id="PS00411">
    <property type="entry name" value="KINESIN_MOTOR_1"/>
    <property type="match status" value="1"/>
</dbReference>
<dbReference type="InterPro" id="IPR001752">
    <property type="entry name" value="Kinesin_motor_dom"/>
</dbReference>
<dbReference type="EMBL" id="JAIZAY010000017">
    <property type="protein sequence ID" value="KAJ8025345.1"/>
    <property type="molecule type" value="Genomic_DNA"/>
</dbReference>
<evidence type="ECO:0000256" key="16">
    <source>
        <dbReference type="SAM" id="MobiDB-lite"/>
    </source>
</evidence>
<dbReference type="GO" id="GO:0090307">
    <property type="term" value="P:mitotic spindle assembly"/>
    <property type="evidence" value="ECO:0007669"/>
    <property type="project" value="TreeGrafter"/>
</dbReference>
<dbReference type="Proteomes" id="UP001152320">
    <property type="component" value="Chromosome 17"/>
</dbReference>
<accession>A0A9Q0YMS2</accession>
<feature type="coiled-coil region" evidence="15">
    <location>
        <begin position="408"/>
        <end position="456"/>
    </location>
</feature>
<dbReference type="InterPro" id="IPR019821">
    <property type="entry name" value="Kinesin_motor_CS"/>
</dbReference>
<evidence type="ECO:0000313" key="18">
    <source>
        <dbReference type="EMBL" id="KAJ8025345.1"/>
    </source>
</evidence>
<dbReference type="CDD" id="cd01364">
    <property type="entry name" value="KISc_BimC_Eg5"/>
    <property type="match status" value="1"/>
</dbReference>
<keyword evidence="11" id="KW-0206">Cytoskeleton</keyword>
<evidence type="ECO:0000256" key="11">
    <source>
        <dbReference type="ARBA" id="ARBA00023212"/>
    </source>
</evidence>
<dbReference type="GO" id="GO:0051301">
    <property type="term" value="P:cell division"/>
    <property type="evidence" value="ECO:0007669"/>
    <property type="project" value="UniProtKB-KW"/>
</dbReference>
<dbReference type="InterPro" id="IPR047149">
    <property type="entry name" value="KIF11-like"/>
</dbReference>
<evidence type="ECO:0000256" key="5">
    <source>
        <dbReference type="ARBA" id="ARBA00022701"/>
    </source>
</evidence>